<dbReference type="AlphaFoldDB" id="A0AAD9EFL8"/>
<dbReference type="CDD" id="cd18186">
    <property type="entry name" value="BTB_POZ_ZBTB_KLHL-like"/>
    <property type="match status" value="1"/>
</dbReference>
<evidence type="ECO:0000313" key="3">
    <source>
        <dbReference type="Proteomes" id="UP001243330"/>
    </source>
</evidence>
<keyword evidence="3" id="KW-1185">Reference proteome</keyword>
<dbReference type="PANTHER" id="PTHR47843">
    <property type="entry name" value="BTB DOMAIN-CONTAINING PROTEIN-RELATED"/>
    <property type="match status" value="1"/>
</dbReference>
<evidence type="ECO:0000259" key="1">
    <source>
        <dbReference type="PROSITE" id="PS50097"/>
    </source>
</evidence>
<protein>
    <submittedName>
        <fullName evidence="2">BTB/POZ domain-containing protein</fullName>
    </submittedName>
</protein>
<dbReference type="Proteomes" id="UP001243330">
    <property type="component" value="Unassembled WGS sequence"/>
</dbReference>
<reference evidence="2" key="1">
    <citation type="submission" date="2023-01" db="EMBL/GenBank/DDBJ databases">
        <title>Colletotrichum chrysophilum M932 genome sequence.</title>
        <authorList>
            <person name="Baroncelli R."/>
        </authorList>
    </citation>
    <scope>NUCLEOTIDE SEQUENCE</scope>
    <source>
        <strain evidence="2">M932</strain>
    </source>
</reference>
<proteinExistence type="predicted"/>
<feature type="domain" description="BTB" evidence="1">
    <location>
        <begin position="25"/>
        <end position="84"/>
    </location>
</feature>
<dbReference type="Gene3D" id="3.30.710.10">
    <property type="entry name" value="Potassium Channel Kv1.1, Chain A"/>
    <property type="match status" value="1"/>
</dbReference>
<organism evidence="2 3">
    <name type="scientific">Colletotrichum chrysophilum</name>
    <dbReference type="NCBI Taxonomy" id="1836956"/>
    <lineage>
        <taxon>Eukaryota</taxon>
        <taxon>Fungi</taxon>
        <taxon>Dikarya</taxon>
        <taxon>Ascomycota</taxon>
        <taxon>Pezizomycotina</taxon>
        <taxon>Sordariomycetes</taxon>
        <taxon>Hypocreomycetidae</taxon>
        <taxon>Glomerellales</taxon>
        <taxon>Glomerellaceae</taxon>
        <taxon>Colletotrichum</taxon>
        <taxon>Colletotrichum gloeosporioides species complex</taxon>
    </lineage>
</organism>
<evidence type="ECO:0000313" key="2">
    <source>
        <dbReference type="EMBL" id="KAK1843031.1"/>
    </source>
</evidence>
<dbReference type="InterPro" id="IPR011333">
    <property type="entry name" value="SKP1/BTB/POZ_sf"/>
</dbReference>
<comment type="caution">
    <text evidence="2">The sequence shown here is derived from an EMBL/GenBank/DDBJ whole genome shotgun (WGS) entry which is preliminary data.</text>
</comment>
<gene>
    <name evidence="2" type="ORF">CCHR01_14336</name>
</gene>
<name>A0AAD9EFL8_9PEZI</name>
<dbReference type="SUPFAM" id="SSF54695">
    <property type="entry name" value="POZ domain"/>
    <property type="match status" value="1"/>
</dbReference>
<sequence>MASAISPQGDLFRSLESLYKTGIYSDLRIFSLTKSYLVHRAIVCPRSDFLAAACRSPLKEAADGAISLPDDEPLVIDMMIQYFYLLDYQQSHYSDSTSQPPELEHTNSTHISCLLLHAKVYAAAEKYAIGGLKDLAVAKFKTSAIQNWDPTAFLDAASEAYTSTIDTDRGLRDAVIEVFAAHKDLLHEDEAKVVVERLGPLGYDLLVYLHRRGNLPLHKGTNLGTKFSRLY</sequence>
<dbReference type="EMBL" id="JAQOWY010000380">
    <property type="protein sequence ID" value="KAK1843031.1"/>
    <property type="molecule type" value="Genomic_DNA"/>
</dbReference>
<dbReference type="PANTHER" id="PTHR47843:SF5">
    <property type="entry name" value="BTB_POZ DOMAIN PROTEIN"/>
    <property type="match status" value="1"/>
</dbReference>
<accession>A0AAD9EFL8</accession>
<dbReference type="PROSITE" id="PS50097">
    <property type="entry name" value="BTB"/>
    <property type="match status" value="1"/>
</dbReference>
<dbReference type="InterPro" id="IPR000210">
    <property type="entry name" value="BTB/POZ_dom"/>
</dbReference>